<evidence type="ECO:0000313" key="5">
    <source>
        <dbReference type="Proteomes" id="UP000799302"/>
    </source>
</evidence>
<accession>A0A6A6U052</accession>
<dbReference type="OrthoDB" id="5215637at2759"/>
<keyword evidence="2" id="KW-0812">Transmembrane</keyword>
<feature type="transmembrane region" description="Helical" evidence="2">
    <location>
        <begin position="193"/>
        <end position="216"/>
    </location>
</feature>
<feature type="region of interest" description="Disordered" evidence="1">
    <location>
        <begin position="321"/>
        <end position="345"/>
    </location>
</feature>
<gene>
    <name evidence="4" type="ORF">BT63DRAFT_459286</name>
</gene>
<protein>
    <recommendedName>
        <fullName evidence="6">Mid2 domain-containing protein</fullName>
    </recommendedName>
</protein>
<feature type="compositionally biased region" description="Polar residues" evidence="1">
    <location>
        <begin position="240"/>
        <end position="257"/>
    </location>
</feature>
<reference evidence="4" key="1">
    <citation type="journal article" date="2020" name="Stud. Mycol.">
        <title>101 Dothideomycetes genomes: a test case for predicting lifestyles and emergence of pathogens.</title>
        <authorList>
            <person name="Haridas S."/>
            <person name="Albert R."/>
            <person name="Binder M."/>
            <person name="Bloem J."/>
            <person name="Labutti K."/>
            <person name="Salamov A."/>
            <person name="Andreopoulos B."/>
            <person name="Baker S."/>
            <person name="Barry K."/>
            <person name="Bills G."/>
            <person name="Bluhm B."/>
            <person name="Cannon C."/>
            <person name="Castanera R."/>
            <person name="Culley D."/>
            <person name="Daum C."/>
            <person name="Ezra D."/>
            <person name="Gonzalez J."/>
            <person name="Henrissat B."/>
            <person name="Kuo A."/>
            <person name="Liang C."/>
            <person name="Lipzen A."/>
            <person name="Lutzoni F."/>
            <person name="Magnuson J."/>
            <person name="Mondo S."/>
            <person name="Nolan M."/>
            <person name="Ohm R."/>
            <person name="Pangilinan J."/>
            <person name="Park H.-J."/>
            <person name="Ramirez L."/>
            <person name="Alfaro M."/>
            <person name="Sun H."/>
            <person name="Tritt A."/>
            <person name="Yoshinaga Y."/>
            <person name="Zwiers L.-H."/>
            <person name="Turgeon B."/>
            <person name="Goodwin S."/>
            <person name="Spatafora J."/>
            <person name="Crous P."/>
            <person name="Grigoriev I."/>
        </authorList>
    </citation>
    <scope>NUCLEOTIDE SEQUENCE</scope>
    <source>
        <strain evidence="4">CBS 115976</strain>
    </source>
</reference>
<evidence type="ECO:0008006" key="6">
    <source>
        <dbReference type="Google" id="ProtNLM"/>
    </source>
</evidence>
<evidence type="ECO:0000256" key="1">
    <source>
        <dbReference type="SAM" id="MobiDB-lite"/>
    </source>
</evidence>
<evidence type="ECO:0000256" key="2">
    <source>
        <dbReference type="SAM" id="Phobius"/>
    </source>
</evidence>
<feature type="chain" id="PRO_5025346663" description="Mid2 domain-containing protein" evidence="3">
    <location>
        <begin position="33"/>
        <end position="345"/>
    </location>
</feature>
<keyword evidence="2" id="KW-1133">Transmembrane helix</keyword>
<feature type="region of interest" description="Disordered" evidence="1">
    <location>
        <begin position="232"/>
        <end position="257"/>
    </location>
</feature>
<evidence type="ECO:0000256" key="3">
    <source>
        <dbReference type="SAM" id="SignalP"/>
    </source>
</evidence>
<sequence>MASARKRPPCRWTIGFVSWIVLVSSFTNHAYASDEKKHSTAKEESKHPKPCFFPSGVVSFGAPCYDDHETSRCCGFGWSCMSNGLCKTGPSNEKNFKSQFFRGSCTDQTWGNPACNDICRGAEDNLDSSQPLQVCDSTTGTYCCERDFNCCTNSTLTFVLGPPKVLRAIVRPTHLDAPPDEESVATGLRKETIIGVAVGFSIAAVFFLLGWAAWIWRRRRAARKLLPAKPRDNAKELDSTPLNSWASSSGTGRKSTEVTQIEVVELESPSTNRRSELDSILVSPITMRSRTGTFASGSSMIPESEMTMGTLVTDEILELAAQEKDDRGMDKSAARRVESSRRPQG</sequence>
<keyword evidence="5" id="KW-1185">Reference proteome</keyword>
<proteinExistence type="predicted"/>
<dbReference type="AlphaFoldDB" id="A0A6A6U052"/>
<keyword evidence="3" id="KW-0732">Signal</keyword>
<organism evidence="4 5">
    <name type="scientific">Microthyrium microscopicum</name>
    <dbReference type="NCBI Taxonomy" id="703497"/>
    <lineage>
        <taxon>Eukaryota</taxon>
        <taxon>Fungi</taxon>
        <taxon>Dikarya</taxon>
        <taxon>Ascomycota</taxon>
        <taxon>Pezizomycotina</taxon>
        <taxon>Dothideomycetes</taxon>
        <taxon>Dothideomycetes incertae sedis</taxon>
        <taxon>Microthyriales</taxon>
        <taxon>Microthyriaceae</taxon>
        <taxon>Microthyrium</taxon>
    </lineage>
</organism>
<name>A0A6A6U052_9PEZI</name>
<feature type="signal peptide" evidence="3">
    <location>
        <begin position="1"/>
        <end position="32"/>
    </location>
</feature>
<dbReference type="EMBL" id="MU004240">
    <property type="protein sequence ID" value="KAF2665709.1"/>
    <property type="molecule type" value="Genomic_DNA"/>
</dbReference>
<dbReference type="Proteomes" id="UP000799302">
    <property type="component" value="Unassembled WGS sequence"/>
</dbReference>
<evidence type="ECO:0000313" key="4">
    <source>
        <dbReference type="EMBL" id="KAF2665709.1"/>
    </source>
</evidence>
<keyword evidence="2" id="KW-0472">Membrane</keyword>